<name>A0A8X7RQP4_BRACI</name>
<evidence type="ECO:0000313" key="3">
    <source>
        <dbReference type="EMBL" id="KAG2292392.1"/>
    </source>
</evidence>
<dbReference type="OrthoDB" id="10251412at2759"/>
<sequence>MFPSSDASLTGFLMLFRSMLHDFVPVQLRSYFSGLLERFFTPKSKNLKVVIDEKFKNKVFHAVEMYLRKKIEKDPSREGASTSGQNTEAEALDDKGEEILDSFENASPIIPQSDAEMRTELVFPDTSKHATHIKQISITLTPPTFVPRAAEHSPYATIAAEPEEDPPVTCLTFRCVWVSCGYAMQHIRKKK</sequence>
<evidence type="ECO:0000313" key="4">
    <source>
        <dbReference type="Proteomes" id="UP000886595"/>
    </source>
</evidence>
<protein>
    <recommendedName>
        <fullName evidence="2">AAA-type ATPase N-terminal domain-containing protein</fullName>
    </recommendedName>
</protein>
<keyword evidence="4" id="KW-1185">Reference proteome</keyword>
<gene>
    <name evidence="3" type="ORF">Bca52824_039061</name>
</gene>
<dbReference type="EMBL" id="JAAMPC010000009">
    <property type="protein sequence ID" value="KAG2292392.1"/>
    <property type="molecule type" value="Genomic_DNA"/>
</dbReference>
<proteinExistence type="predicted"/>
<accession>A0A8X7RQP4</accession>
<dbReference type="Proteomes" id="UP000886595">
    <property type="component" value="Unassembled WGS sequence"/>
</dbReference>
<evidence type="ECO:0000256" key="1">
    <source>
        <dbReference type="SAM" id="MobiDB-lite"/>
    </source>
</evidence>
<organism evidence="3 4">
    <name type="scientific">Brassica carinata</name>
    <name type="common">Ethiopian mustard</name>
    <name type="synonym">Abyssinian cabbage</name>
    <dbReference type="NCBI Taxonomy" id="52824"/>
    <lineage>
        <taxon>Eukaryota</taxon>
        <taxon>Viridiplantae</taxon>
        <taxon>Streptophyta</taxon>
        <taxon>Embryophyta</taxon>
        <taxon>Tracheophyta</taxon>
        <taxon>Spermatophyta</taxon>
        <taxon>Magnoliopsida</taxon>
        <taxon>eudicotyledons</taxon>
        <taxon>Gunneridae</taxon>
        <taxon>Pentapetalae</taxon>
        <taxon>rosids</taxon>
        <taxon>malvids</taxon>
        <taxon>Brassicales</taxon>
        <taxon>Brassicaceae</taxon>
        <taxon>Brassiceae</taxon>
        <taxon>Brassica</taxon>
    </lineage>
</organism>
<dbReference type="Pfam" id="PF14363">
    <property type="entry name" value="AAA_assoc"/>
    <property type="match status" value="1"/>
</dbReference>
<feature type="domain" description="AAA-type ATPase N-terminal" evidence="2">
    <location>
        <begin position="24"/>
        <end position="106"/>
    </location>
</feature>
<evidence type="ECO:0000259" key="2">
    <source>
        <dbReference type="Pfam" id="PF14363"/>
    </source>
</evidence>
<feature type="region of interest" description="Disordered" evidence="1">
    <location>
        <begin position="73"/>
        <end position="93"/>
    </location>
</feature>
<feature type="compositionally biased region" description="Polar residues" evidence="1">
    <location>
        <begin position="79"/>
        <end position="88"/>
    </location>
</feature>
<dbReference type="AlphaFoldDB" id="A0A8X7RQP4"/>
<dbReference type="InterPro" id="IPR025753">
    <property type="entry name" value="AAA_N_dom"/>
</dbReference>
<comment type="caution">
    <text evidence="3">The sequence shown here is derived from an EMBL/GenBank/DDBJ whole genome shotgun (WGS) entry which is preliminary data.</text>
</comment>
<reference evidence="3 4" key="1">
    <citation type="submission" date="2020-02" db="EMBL/GenBank/DDBJ databases">
        <authorList>
            <person name="Ma Q."/>
            <person name="Huang Y."/>
            <person name="Song X."/>
            <person name="Pei D."/>
        </authorList>
    </citation>
    <scope>NUCLEOTIDE SEQUENCE [LARGE SCALE GENOMIC DNA]</scope>
    <source>
        <strain evidence="3">Sxm20200214</strain>
        <tissue evidence="3">Leaf</tissue>
    </source>
</reference>